<dbReference type="SUPFAM" id="SSF54631">
    <property type="entry name" value="CBS-domain pair"/>
    <property type="match status" value="1"/>
</dbReference>
<comment type="caution">
    <text evidence="9">The sequence shown here is derived from an EMBL/GenBank/DDBJ whole genome shotgun (WGS) entry which is preliminary data.</text>
</comment>
<keyword evidence="6 7" id="KW-0812">Transmembrane</keyword>
<dbReference type="InterPro" id="IPR016169">
    <property type="entry name" value="FAD-bd_PCMH_sub2"/>
</dbReference>
<evidence type="ECO:0000313" key="9">
    <source>
        <dbReference type="EMBL" id="MDM5146861.1"/>
    </source>
</evidence>
<reference evidence="9" key="1">
    <citation type="submission" date="2022-08" db="EMBL/GenBank/DDBJ databases">
        <authorList>
            <person name="Dzunkova M."/>
            <person name="La Clair J."/>
            <person name="Tyml T."/>
            <person name="Doud D."/>
            <person name="Schulz F."/>
            <person name="Piquer S."/>
            <person name="Porcel Sanchis D."/>
            <person name="Osborn A."/>
            <person name="Robinson D."/>
            <person name="Louie K.B."/>
            <person name="Bowen B.P."/>
            <person name="Bowers R."/>
            <person name="Lee J."/>
            <person name="Arnau Llombart V."/>
            <person name="Diaz Villanueva W."/>
            <person name="Gosliner T."/>
            <person name="Northen T."/>
            <person name="Cheng J.-F."/>
            <person name="Burkart M.D."/>
            <person name="Woyke T."/>
        </authorList>
    </citation>
    <scope>NUCLEOTIDE SEQUENCE</scope>
    <source>
        <strain evidence="9">Df01</strain>
    </source>
</reference>
<dbReference type="SMART" id="SM01091">
    <property type="entry name" value="CorC_HlyC"/>
    <property type="match status" value="1"/>
</dbReference>
<reference evidence="9" key="2">
    <citation type="journal article" date="2023" name="Microbiome">
        <title>Synthase-selected sorting approach identifies a beta-lactone synthase in a nudibranch symbiotic bacterium.</title>
        <authorList>
            <person name="Dzunkova M."/>
            <person name="La Clair J.J."/>
            <person name="Tyml T."/>
            <person name="Doud D."/>
            <person name="Schulz F."/>
            <person name="Piquer-Esteban S."/>
            <person name="Porcel Sanchis D."/>
            <person name="Osborn A."/>
            <person name="Robinson D."/>
            <person name="Louie K.B."/>
            <person name="Bowen B.P."/>
            <person name="Bowers R.M."/>
            <person name="Lee J."/>
            <person name="Arnau V."/>
            <person name="Diaz-Villanueva W."/>
            <person name="Stepanauskas R."/>
            <person name="Gosliner T."/>
            <person name="Date S.V."/>
            <person name="Northen T.R."/>
            <person name="Cheng J.F."/>
            <person name="Burkart M.D."/>
            <person name="Woyke T."/>
        </authorList>
    </citation>
    <scope>NUCLEOTIDE SEQUENCE</scope>
    <source>
        <strain evidence="9">Df01</strain>
    </source>
</reference>
<evidence type="ECO:0000256" key="7">
    <source>
        <dbReference type="SAM" id="Phobius"/>
    </source>
</evidence>
<keyword evidence="3" id="KW-1003">Cell membrane</keyword>
<keyword evidence="10" id="KW-1185">Reference proteome</keyword>
<proteinExistence type="inferred from homology"/>
<dbReference type="Gene3D" id="3.10.580.10">
    <property type="entry name" value="CBS-domain"/>
    <property type="match status" value="1"/>
</dbReference>
<dbReference type="EMBL" id="JANQAO010000001">
    <property type="protein sequence ID" value="MDM5146861.1"/>
    <property type="molecule type" value="Genomic_DNA"/>
</dbReference>
<evidence type="ECO:0000256" key="1">
    <source>
        <dbReference type="ARBA" id="ARBA00004651"/>
    </source>
</evidence>
<evidence type="ECO:0000256" key="2">
    <source>
        <dbReference type="ARBA" id="ARBA00006337"/>
    </source>
</evidence>
<evidence type="ECO:0000259" key="8">
    <source>
        <dbReference type="PROSITE" id="PS51846"/>
    </source>
</evidence>
<dbReference type="InterPro" id="IPR046342">
    <property type="entry name" value="CBS_dom_sf"/>
</dbReference>
<evidence type="ECO:0000256" key="4">
    <source>
        <dbReference type="ARBA" id="ARBA00022737"/>
    </source>
</evidence>
<dbReference type="Gene3D" id="3.30.465.10">
    <property type="match status" value="1"/>
</dbReference>
<keyword evidence="5" id="KW-0129">CBS domain</keyword>
<dbReference type="PANTHER" id="PTHR22777:SF32">
    <property type="entry name" value="UPF0053 INNER MEMBRANE PROTEIN YFJD"/>
    <property type="match status" value="1"/>
</dbReference>
<dbReference type="InterPro" id="IPR036318">
    <property type="entry name" value="FAD-bd_PCMH-like_sf"/>
</dbReference>
<feature type="transmembrane region" description="Helical" evidence="7">
    <location>
        <begin position="61"/>
        <end position="83"/>
    </location>
</feature>
<feature type="transmembrane region" description="Helical" evidence="7">
    <location>
        <begin position="95"/>
        <end position="113"/>
    </location>
</feature>
<dbReference type="Proteomes" id="UP001168167">
    <property type="component" value="Unassembled WGS sequence"/>
</dbReference>
<evidence type="ECO:0000256" key="6">
    <source>
        <dbReference type="PROSITE-ProRule" id="PRU01193"/>
    </source>
</evidence>
<name>A0ABT7QJF4_9GAMM</name>
<sequence>MSLTIPQLLLVFAVGLVFSAIFSMVEAAVISQDRHRLEHLAMSGKRSAQIMQTMLGGIDRLLAAILLFNNIANVLCATTATVIVTRLSGGGETAAFVASLGVAFLILVVSEISPKVIGVRHAQTISLVCAVPLHFLLAVFHPVIVVANFFARGILLLAGVRHANVLNTAMNTRELHSAVRASRAQAAQDSQHGKHYKMVEQALHLGNIPVEKIMTPRRHIKGINLQNGDNDAYDAILSADYAKLLIYESNPDNAAGFVDTIQALKIATRQGRVTAADLRRIVVKPLFMPAAANAVQQLQNMRTQNSRAALVVDGAGRVTGMVTLANFAAAIIGGSTAPPTPTTEGDFILPGDFSLLQLSELLPDIQLPDTSATNLNGLIMEVLGDIPDTSVCVEIAGMRFEIIETGNKSVRRARLLKPAH</sequence>
<comment type="similarity">
    <text evidence="2">Belongs to the UPF0053 family.</text>
</comment>
<dbReference type="PROSITE" id="PS51846">
    <property type="entry name" value="CNNM"/>
    <property type="match status" value="1"/>
</dbReference>
<dbReference type="SUPFAM" id="SSF56176">
    <property type="entry name" value="FAD-binding/transporter-associated domain-like"/>
    <property type="match status" value="1"/>
</dbReference>
<evidence type="ECO:0000256" key="3">
    <source>
        <dbReference type="ARBA" id="ARBA00022475"/>
    </source>
</evidence>
<protein>
    <submittedName>
        <fullName evidence="9">CNNM domain-containing protein</fullName>
    </submittedName>
</protein>
<keyword evidence="6 7" id="KW-0472">Membrane</keyword>
<feature type="domain" description="CNNM transmembrane" evidence="8">
    <location>
        <begin position="1"/>
        <end position="190"/>
    </location>
</feature>
<comment type="subcellular location">
    <subcellularLocation>
        <location evidence="1">Cell membrane</location>
        <topology evidence="1">Multi-pass membrane protein</topology>
    </subcellularLocation>
</comment>
<evidence type="ECO:0000313" key="10">
    <source>
        <dbReference type="Proteomes" id="UP001168167"/>
    </source>
</evidence>
<dbReference type="PANTHER" id="PTHR22777">
    <property type="entry name" value="HEMOLYSIN-RELATED"/>
    <property type="match status" value="1"/>
</dbReference>
<dbReference type="Pfam" id="PF01595">
    <property type="entry name" value="CNNM"/>
    <property type="match status" value="1"/>
</dbReference>
<dbReference type="InterPro" id="IPR002550">
    <property type="entry name" value="CNNM"/>
</dbReference>
<keyword evidence="6 7" id="KW-1133">Transmembrane helix</keyword>
<dbReference type="InterPro" id="IPR005170">
    <property type="entry name" value="Transptr-assoc_dom"/>
</dbReference>
<evidence type="ECO:0000256" key="5">
    <source>
        <dbReference type="ARBA" id="ARBA00023122"/>
    </source>
</evidence>
<gene>
    <name evidence="9" type="ORF">NQX30_00455</name>
</gene>
<organism evidence="9 10">
    <name type="scientific">Candidatus Doriopsillibacter californiensis</name>
    <dbReference type="NCBI Taxonomy" id="2970740"/>
    <lineage>
        <taxon>Bacteria</taxon>
        <taxon>Pseudomonadati</taxon>
        <taxon>Pseudomonadota</taxon>
        <taxon>Gammaproteobacteria</taxon>
        <taxon>Candidatus Tethybacterales</taxon>
        <taxon>Candidatus Persebacteraceae</taxon>
        <taxon>Candidatus Doriopsillibacter</taxon>
    </lineage>
</organism>
<feature type="transmembrane region" description="Helical" evidence="7">
    <location>
        <begin position="125"/>
        <end position="151"/>
    </location>
</feature>
<dbReference type="Pfam" id="PF03471">
    <property type="entry name" value="CorC_HlyC"/>
    <property type="match status" value="1"/>
</dbReference>
<keyword evidence="4" id="KW-0677">Repeat</keyword>
<accession>A0ABT7QJF4</accession>